<name>A0A8H2WCM9_9AGAM</name>
<dbReference type="InterPro" id="IPR013149">
    <property type="entry name" value="ADH-like_C"/>
</dbReference>
<evidence type="ECO:0000256" key="4">
    <source>
        <dbReference type="ARBA" id="ARBA00022833"/>
    </source>
</evidence>
<dbReference type="Gene3D" id="3.40.50.720">
    <property type="entry name" value="NAD(P)-binding Rossmann-like Domain"/>
    <property type="match status" value="1"/>
</dbReference>
<comment type="cofactor">
    <cofactor evidence="1">
        <name>Zn(2+)</name>
        <dbReference type="ChEBI" id="CHEBI:29105"/>
    </cofactor>
</comment>
<organism evidence="8 9">
    <name type="scientific">Rhizoctonia solani</name>
    <dbReference type="NCBI Taxonomy" id="456999"/>
    <lineage>
        <taxon>Eukaryota</taxon>
        <taxon>Fungi</taxon>
        <taxon>Dikarya</taxon>
        <taxon>Basidiomycota</taxon>
        <taxon>Agaricomycotina</taxon>
        <taxon>Agaricomycetes</taxon>
        <taxon>Cantharellales</taxon>
        <taxon>Ceratobasidiaceae</taxon>
        <taxon>Rhizoctonia</taxon>
    </lineage>
</organism>
<reference evidence="8" key="1">
    <citation type="submission" date="2021-01" db="EMBL/GenBank/DDBJ databases">
        <authorList>
            <person name="Kaushik A."/>
        </authorList>
    </citation>
    <scope>NUCLEOTIDE SEQUENCE</scope>
    <source>
        <strain evidence="8">AG1-1B</strain>
    </source>
</reference>
<dbReference type="GO" id="GO:0005737">
    <property type="term" value="C:cytoplasm"/>
    <property type="evidence" value="ECO:0007669"/>
    <property type="project" value="TreeGrafter"/>
</dbReference>
<proteinExistence type="inferred from homology"/>
<keyword evidence="4" id="KW-0862">Zinc</keyword>
<evidence type="ECO:0000256" key="6">
    <source>
        <dbReference type="ARBA" id="ARBA00023027"/>
    </source>
</evidence>
<comment type="caution">
    <text evidence="8">The sequence shown here is derived from an EMBL/GenBank/DDBJ whole genome shotgun (WGS) entry which is preliminary data.</text>
</comment>
<dbReference type="PANTHER" id="PTHR42940:SF3">
    <property type="entry name" value="ALCOHOL DEHYDROGENASE 1-RELATED"/>
    <property type="match status" value="1"/>
</dbReference>
<keyword evidence="5" id="KW-0560">Oxidoreductase</keyword>
<evidence type="ECO:0000256" key="2">
    <source>
        <dbReference type="ARBA" id="ARBA00008072"/>
    </source>
</evidence>
<evidence type="ECO:0000256" key="1">
    <source>
        <dbReference type="ARBA" id="ARBA00001947"/>
    </source>
</evidence>
<evidence type="ECO:0000256" key="5">
    <source>
        <dbReference type="ARBA" id="ARBA00023002"/>
    </source>
</evidence>
<evidence type="ECO:0000259" key="7">
    <source>
        <dbReference type="Pfam" id="PF00107"/>
    </source>
</evidence>
<gene>
    <name evidence="8" type="ORF">RDB_LOCUS14349</name>
</gene>
<dbReference type="Pfam" id="PF00107">
    <property type="entry name" value="ADH_zinc_N"/>
    <property type="match status" value="1"/>
</dbReference>
<evidence type="ECO:0000313" key="8">
    <source>
        <dbReference type="EMBL" id="CAE6367779.1"/>
    </source>
</evidence>
<comment type="similarity">
    <text evidence="2">Belongs to the zinc-containing alcohol dehydrogenase family.</text>
</comment>
<keyword evidence="3" id="KW-0479">Metal-binding</keyword>
<feature type="domain" description="Alcohol dehydrogenase-like C-terminal" evidence="7">
    <location>
        <begin position="72"/>
        <end position="200"/>
    </location>
</feature>
<dbReference type="FunFam" id="3.40.50.720:FF:000039">
    <property type="entry name" value="Alcohol dehydrogenase AdhP"/>
    <property type="match status" value="1"/>
</dbReference>
<dbReference type="InterPro" id="IPR036291">
    <property type="entry name" value="NAD(P)-bd_dom_sf"/>
</dbReference>
<dbReference type="AlphaFoldDB" id="A0A8H2WCM9"/>
<dbReference type="PANTHER" id="PTHR42940">
    <property type="entry name" value="ALCOHOL DEHYDROGENASE 1-RELATED"/>
    <property type="match status" value="1"/>
</dbReference>
<dbReference type="GO" id="GO:0004022">
    <property type="term" value="F:alcohol dehydrogenase (NAD+) activity"/>
    <property type="evidence" value="ECO:0007669"/>
    <property type="project" value="TreeGrafter"/>
</dbReference>
<dbReference type="InterPro" id="IPR011032">
    <property type="entry name" value="GroES-like_sf"/>
</dbReference>
<evidence type="ECO:0000256" key="3">
    <source>
        <dbReference type="ARBA" id="ARBA00022723"/>
    </source>
</evidence>
<dbReference type="Gene3D" id="3.90.180.10">
    <property type="entry name" value="Medium-chain alcohol dehydrogenases, catalytic domain"/>
    <property type="match status" value="1"/>
</dbReference>
<dbReference type="OrthoDB" id="10265785at2759"/>
<dbReference type="GO" id="GO:0046872">
    <property type="term" value="F:metal ion binding"/>
    <property type="evidence" value="ECO:0007669"/>
    <property type="project" value="UniProtKB-KW"/>
</dbReference>
<evidence type="ECO:0000313" key="9">
    <source>
        <dbReference type="Proteomes" id="UP000663826"/>
    </source>
</evidence>
<protein>
    <recommendedName>
        <fullName evidence="7">Alcohol dehydrogenase-like C-terminal domain-containing protein</fullName>
    </recommendedName>
</protein>
<keyword evidence="6" id="KW-0520">NAD</keyword>
<sequence length="238" mass="24922">MCPDIERSGFSVEGTFQQYVVRGATHLIPIPESLPLHLAAPILCAGISVYGALKQSSMEPGDIVVITGAGGGLGHLAIQYAVNAFGLRVIAVDTGDSKKKLCLRLGAETFVDFKKSTNVVDEVKRVTNGAGAHAVLVTSSAANGYEGVLDYLRPCGELLALGAAAGSKIEVDVIACISRCITIKGLVNGNRVINRQALDAAARGRVNTVCRIEPLAKLPEVFEELKAGTLAGRIVLDL</sequence>
<dbReference type="EMBL" id="CAJMWQ010000602">
    <property type="protein sequence ID" value="CAE6367779.1"/>
    <property type="molecule type" value="Genomic_DNA"/>
</dbReference>
<dbReference type="SUPFAM" id="SSF51735">
    <property type="entry name" value="NAD(P)-binding Rossmann-fold domains"/>
    <property type="match status" value="1"/>
</dbReference>
<feature type="non-terminal residue" evidence="8">
    <location>
        <position position="1"/>
    </location>
</feature>
<dbReference type="Proteomes" id="UP000663826">
    <property type="component" value="Unassembled WGS sequence"/>
</dbReference>
<dbReference type="SUPFAM" id="SSF50129">
    <property type="entry name" value="GroES-like"/>
    <property type="match status" value="1"/>
</dbReference>
<accession>A0A8H2WCM9</accession>